<evidence type="ECO:0000256" key="10">
    <source>
        <dbReference type="HAMAP-Rule" id="MF_01043"/>
    </source>
</evidence>
<keyword evidence="12" id="KW-1185">Reference proteome</keyword>
<evidence type="ECO:0000256" key="9">
    <source>
        <dbReference type="ARBA" id="ARBA00023264"/>
    </source>
</evidence>
<dbReference type="HAMAP" id="MF_01043">
    <property type="entry name" value="PlsY"/>
    <property type="match status" value="1"/>
</dbReference>
<dbReference type="PANTHER" id="PTHR30309:SF0">
    <property type="entry name" value="GLYCEROL-3-PHOSPHATE ACYLTRANSFERASE-RELATED"/>
    <property type="match status" value="1"/>
</dbReference>
<evidence type="ECO:0000256" key="8">
    <source>
        <dbReference type="ARBA" id="ARBA00023209"/>
    </source>
</evidence>
<keyword evidence="4 10" id="KW-0812">Transmembrane</keyword>
<keyword evidence="6 10" id="KW-0443">Lipid metabolism</keyword>
<evidence type="ECO:0000256" key="2">
    <source>
        <dbReference type="ARBA" id="ARBA00022516"/>
    </source>
</evidence>
<keyword evidence="11" id="KW-0012">Acyltransferase</keyword>
<evidence type="ECO:0000256" key="5">
    <source>
        <dbReference type="ARBA" id="ARBA00022989"/>
    </source>
</evidence>
<dbReference type="EC" id="2.3.1.275" evidence="10"/>
<feature type="transmembrane region" description="Helical" evidence="10">
    <location>
        <begin position="113"/>
        <end position="137"/>
    </location>
</feature>
<dbReference type="Pfam" id="PF02660">
    <property type="entry name" value="G3P_acyltransf"/>
    <property type="match status" value="1"/>
</dbReference>
<protein>
    <recommendedName>
        <fullName evidence="10">Glycerol-3-phosphate acyltransferase</fullName>
    </recommendedName>
    <alternativeName>
        <fullName evidence="10">Acyl-PO4 G3P acyltransferase</fullName>
    </alternativeName>
    <alternativeName>
        <fullName evidence="10">Acyl-phosphate--glycerol-3-phosphate acyltransferase</fullName>
    </alternativeName>
    <alternativeName>
        <fullName evidence="10">G3P acyltransferase</fullName>
        <shortName evidence="10">GPAT</shortName>
        <ecNumber evidence="10">2.3.1.275</ecNumber>
    </alternativeName>
    <alternativeName>
        <fullName evidence="10">Lysophosphatidic acid synthase</fullName>
        <shortName evidence="10">LPA synthase</shortName>
    </alternativeName>
</protein>
<organism evidence="11 12">
    <name type="scientific">Paracoccus niistensis</name>
    <dbReference type="NCBI Taxonomy" id="632935"/>
    <lineage>
        <taxon>Bacteria</taxon>
        <taxon>Pseudomonadati</taxon>
        <taxon>Pseudomonadota</taxon>
        <taxon>Alphaproteobacteria</taxon>
        <taxon>Rhodobacterales</taxon>
        <taxon>Paracoccaceae</taxon>
        <taxon>Paracoccus</taxon>
    </lineage>
</organism>
<accession>A0ABV6I839</accession>
<keyword evidence="5 10" id="KW-1133">Transmembrane helix</keyword>
<keyword evidence="1 10" id="KW-1003">Cell membrane</keyword>
<sequence>MLEPSGAGAMILAAGLGYLLGSVPFGVVITRALGLGDLRKIGSGNIGATNVLRTGHKGAALATLALDSGKGAIAVLLARALGGEGAALVAGAAAFLGHLFPVFLGFRGGKGVATFLGTLIALSWPIGLMACGLWLLTAAMTRISSLSALVAAAGAPVLALGFGARGLALTALFMAALIFLRHRANIARLAAGTEPRIGRKT</sequence>
<dbReference type="EMBL" id="JBHLWE010000049">
    <property type="protein sequence ID" value="MFC0342392.1"/>
    <property type="molecule type" value="Genomic_DNA"/>
</dbReference>
<dbReference type="Proteomes" id="UP001589799">
    <property type="component" value="Unassembled WGS sequence"/>
</dbReference>
<proteinExistence type="inferred from homology"/>
<comment type="subcellular location">
    <subcellularLocation>
        <location evidence="10">Cell membrane</location>
        <topology evidence="10">Multi-pass membrane protein</topology>
    </subcellularLocation>
</comment>
<dbReference type="GO" id="GO:0004366">
    <property type="term" value="F:glycerol-3-phosphate O-acyltransferase activity"/>
    <property type="evidence" value="ECO:0007669"/>
    <property type="project" value="UniProtKB-EC"/>
</dbReference>
<keyword evidence="9 10" id="KW-1208">Phospholipid metabolism</keyword>
<evidence type="ECO:0000256" key="6">
    <source>
        <dbReference type="ARBA" id="ARBA00023098"/>
    </source>
</evidence>
<dbReference type="PANTHER" id="PTHR30309">
    <property type="entry name" value="INNER MEMBRANE PROTEIN YGIH"/>
    <property type="match status" value="1"/>
</dbReference>
<dbReference type="NCBIfam" id="TIGR00023">
    <property type="entry name" value="glycerol-3-phosphate 1-O-acyltransferase PlsY"/>
    <property type="match status" value="1"/>
</dbReference>
<keyword evidence="2 10" id="KW-0444">Lipid biosynthesis</keyword>
<dbReference type="RefSeq" id="WP_377699998.1">
    <property type="nucleotide sequence ID" value="NZ_JBHLWE010000049.1"/>
</dbReference>
<keyword evidence="3 10" id="KW-0808">Transferase</keyword>
<comment type="subunit">
    <text evidence="10">Probably interacts with PlsX.</text>
</comment>
<comment type="similarity">
    <text evidence="10">Belongs to the PlsY family.</text>
</comment>
<name>A0ABV6I839_9RHOB</name>
<evidence type="ECO:0000313" key="12">
    <source>
        <dbReference type="Proteomes" id="UP001589799"/>
    </source>
</evidence>
<comment type="catalytic activity">
    <reaction evidence="10">
        <text>an acyl phosphate + sn-glycerol 3-phosphate = a 1-acyl-sn-glycero-3-phosphate + phosphate</text>
        <dbReference type="Rhea" id="RHEA:34075"/>
        <dbReference type="ChEBI" id="CHEBI:43474"/>
        <dbReference type="ChEBI" id="CHEBI:57597"/>
        <dbReference type="ChEBI" id="CHEBI:57970"/>
        <dbReference type="ChEBI" id="CHEBI:59918"/>
        <dbReference type="EC" id="2.3.1.275"/>
    </reaction>
</comment>
<reference evidence="11 12" key="1">
    <citation type="submission" date="2024-09" db="EMBL/GenBank/DDBJ databases">
        <authorList>
            <person name="Sun Q."/>
            <person name="Mori K."/>
        </authorList>
    </citation>
    <scope>NUCLEOTIDE SEQUENCE [LARGE SCALE GENOMIC DNA]</scope>
    <source>
        <strain evidence="11 12">KCTC 22789</strain>
    </source>
</reference>
<dbReference type="SMART" id="SM01207">
    <property type="entry name" value="G3P_acyltransf"/>
    <property type="match status" value="1"/>
</dbReference>
<evidence type="ECO:0000313" key="11">
    <source>
        <dbReference type="EMBL" id="MFC0342392.1"/>
    </source>
</evidence>
<feature type="transmembrane region" description="Helical" evidence="10">
    <location>
        <begin position="157"/>
        <end position="180"/>
    </location>
</feature>
<feature type="transmembrane region" description="Helical" evidence="10">
    <location>
        <begin position="87"/>
        <end position="106"/>
    </location>
</feature>
<evidence type="ECO:0000256" key="1">
    <source>
        <dbReference type="ARBA" id="ARBA00022475"/>
    </source>
</evidence>
<comment type="pathway">
    <text evidence="10">Lipid metabolism; phospholipid metabolism.</text>
</comment>
<evidence type="ECO:0000256" key="4">
    <source>
        <dbReference type="ARBA" id="ARBA00022692"/>
    </source>
</evidence>
<feature type="transmembrane region" description="Helical" evidence="10">
    <location>
        <begin position="6"/>
        <end position="30"/>
    </location>
</feature>
<keyword evidence="8 10" id="KW-0594">Phospholipid biosynthesis</keyword>
<evidence type="ECO:0000256" key="3">
    <source>
        <dbReference type="ARBA" id="ARBA00022679"/>
    </source>
</evidence>
<keyword evidence="7 10" id="KW-0472">Membrane</keyword>
<comment type="caution">
    <text evidence="11">The sequence shown here is derived from an EMBL/GenBank/DDBJ whole genome shotgun (WGS) entry which is preliminary data.</text>
</comment>
<dbReference type="InterPro" id="IPR003811">
    <property type="entry name" value="G3P_acylTferase_PlsY"/>
</dbReference>
<evidence type="ECO:0000256" key="7">
    <source>
        <dbReference type="ARBA" id="ARBA00023136"/>
    </source>
</evidence>
<comment type="function">
    <text evidence="10">Catalyzes the transfer of an acyl group from acyl-phosphate (acyl-PO(4)) to glycerol-3-phosphate (G3P) to form lysophosphatidic acid (LPA). This enzyme utilizes acyl-phosphate as fatty acyl donor, but not acyl-CoA or acyl-ACP.</text>
</comment>
<gene>
    <name evidence="10 11" type="primary">plsY</name>
    <name evidence="11" type="ORF">ACFFII_16665</name>
</gene>